<name>A0AAV0TJ29_9STRA</name>
<evidence type="ECO:0000256" key="8">
    <source>
        <dbReference type="ARBA" id="ARBA00022801"/>
    </source>
</evidence>
<evidence type="ECO:0000256" key="3">
    <source>
        <dbReference type="ARBA" id="ARBA00022499"/>
    </source>
</evidence>
<dbReference type="Gene3D" id="1.10.287.410">
    <property type="match status" value="1"/>
</dbReference>
<dbReference type="FunFam" id="1.10.287.410:FF:000002">
    <property type="entry name" value="Carboxypeptidase"/>
    <property type="match status" value="1"/>
</dbReference>
<evidence type="ECO:0000256" key="10">
    <source>
        <dbReference type="RuleBase" id="RU361156"/>
    </source>
</evidence>
<dbReference type="EMBL" id="CANTFM010000480">
    <property type="protein sequence ID" value="CAI5722811.1"/>
    <property type="molecule type" value="Genomic_DNA"/>
</dbReference>
<dbReference type="InterPro" id="IPR029071">
    <property type="entry name" value="Ubiquitin-like_domsf"/>
</dbReference>
<dbReference type="CDD" id="cd01766">
    <property type="entry name" value="Ubl_UFM1"/>
    <property type="match status" value="1"/>
</dbReference>
<dbReference type="PANTHER" id="PTHR11802">
    <property type="entry name" value="SERINE PROTEASE FAMILY S10 SERINE CARBOXYPEPTIDASE"/>
    <property type="match status" value="1"/>
</dbReference>
<evidence type="ECO:0000256" key="1">
    <source>
        <dbReference type="ARBA" id="ARBA00009431"/>
    </source>
</evidence>
<proteinExistence type="inferred from homology"/>
<evidence type="ECO:0000256" key="6">
    <source>
        <dbReference type="ARBA" id="ARBA00022729"/>
    </source>
</evidence>
<keyword evidence="6" id="KW-0732">Signal</keyword>
<accession>A0AAV0TJ29</accession>
<dbReference type="PANTHER" id="PTHR11802:SF113">
    <property type="entry name" value="SERINE CARBOXYPEPTIDASE CTSA-4.1"/>
    <property type="match status" value="1"/>
</dbReference>
<keyword evidence="9" id="KW-0325">Glycoprotein</keyword>
<dbReference type="Gene3D" id="3.40.50.1820">
    <property type="entry name" value="alpha/beta hydrolase"/>
    <property type="match status" value="1"/>
</dbReference>
<dbReference type="GO" id="GO:0071569">
    <property type="term" value="P:protein ufmylation"/>
    <property type="evidence" value="ECO:0007669"/>
    <property type="project" value="InterPro"/>
</dbReference>
<reference evidence="12" key="1">
    <citation type="submission" date="2022-12" db="EMBL/GenBank/DDBJ databases">
        <authorList>
            <person name="Webb A."/>
        </authorList>
    </citation>
    <scope>NUCLEOTIDE SEQUENCE</scope>
    <source>
        <strain evidence="12">Pd1</strain>
    </source>
</reference>
<organism evidence="12 13">
    <name type="scientific">Peronospora destructor</name>
    <dbReference type="NCBI Taxonomy" id="86335"/>
    <lineage>
        <taxon>Eukaryota</taxon>
        <taxon>Sar</taxon>
        <taxon>Stramenopiles</taxon>
        <taxon>Oomycota</taxon>
        <taxon>Peronosporomycetes</taxon>
        <taxon>Peronosporales</taxon>
        <taxon>Peronosporaceae</taxon>
        <taxon>Peronospora</taxon>
    </lineage>
</organism>
<keyword evidence="3" id="KW-1017">Isopeptide bond</keyword>
<keyword evidence="11" id="KW-1133">Transmembrane helix</keyword>
<dbReference type="SUPFAM" id="SSF53474">
    <property type="entry name" value="alpha/beta-Hydrolases"/>
    <property type="match status" value="1"/>
</dbReference>
<evidence type="ECO:0000256" key="4">
    <source>
        <dbReference type="ARBA" id="ARBA00022645"/>
    </source>
</evidence>
<dbReference type="GO" id="GO:0004185">
    <property type="term" value="F:serine-type carboxypeptidase activity"/>
    <property type="evidence" value="ECO:0007669"/>
    <property type="project" value="UniProtKB-UniRule"/>
</dbReference>
<dbReference type="Pfam" id="PF00450">
    <property type="entry name" value="Peptidase_S10"/>
    <property type="match status" value="1"/>
</dbReference>
<dbReference type="SUPFAM" id="SSF54236">
    <property type="entry name" value="Ubiquitin-like"/>
    <property type="match status" value="1"/>
</dbReference>
<keyword evidence="5 10" id="KW-0645">Protease</keyword>
<comment type="similarity">
    <text evidence="2">Belongs to the UFM1 family.</text>
</comment>
<evidence type="ECO:0000256" key="5">
    <source>
        <dbReference type="ARBA" id="ARBA00022670"/>
    </source>
</evidence>
<dbReference type="Gene3D" id="3.10.20.90">
    <property type="entry name" value="Phosphatidylinositol 3-kinase Catalytic Subunit, Chain A, domain 1"/>
    <property type="match status" value="1"/>
</dbReference>
<dbReference type="InterPro" id="IPR001563">
    <property type="entry name" value="Peptidase_S10"/>
</dbReference>
<keyword evidence="4 10" id="KW-0121">Carboxypeptidase</keyword>
<dbReference type="Proteomes" id="UP001162029">
    <property type="component" value="Unassembled WGS sequence"/>
</dbReference>
<feature type="transmembrane region" description="Helical" evidence="11">
    <location>
        <begin position="30"/>
        <end position="48"/>
    </location>
</feature>
<comment type="similarity">
    <text evidence="1 10">Belongs to the peptidase S10 family.</text>
</comment>
<dbReference type="InterPro" id="IPR029058">
    <property type="entry name" value="AB_hydrolase_fold"/>
</dbReference>
<dbReference type="PROSITE" id="PS00560">
    <property type="entry name" value="CARBOXYPEPT_SER_HIS"/>
    <property type="match status" value="1"/>
</dbReference>
<evidence type="ECO:0000256" key="9">
    <source>
        <dbReference type="ARBA" id="ARBA00023180"/>
    </source>
</evidence>
<dbReference type="InterPro" id="IPR005375">
    <property type="entry name" value="UFM1"/>
</dbReference>
<keyword evidence="11" id="KW-0472">Membrane</keyword>
<keyword evidence="13" id="KW-1185">Reference proteome</keyword>
<comment type="caution">
    <text evidence="12">The sequence shown here is derived from an EMBL/GenBank/DDBJ whole genome shotgun (WGS) entry which is preliminary data.</text>
</comment>
<dbReference type="FunFam" id="3.10.20.90:FF:000044">
    <property type="entry name" value="Ubiquitin-fold modifier 1"/>
    <property type="match status" value="1"/>
</dbReference>
<dbReference type="InterPro" id="IPR033124">
    <property type="entry name" value="Ser_caboxypep_his_AS"/>
</dbReference>
<dbReference type="PROSITE" id="PS00131">
    <property type="entry name" value="CARBOXYPEPT_SER_SER"/>
    <property type="match status" value="1"/>
</dbReference>
<evidence type="ECO:0000256" key="7">
    <source>
        <dbReference type="ARBA" id="ARBA00022786"/>
    </source>
</evidence>
<sequence length="598" mass="66701">MSSETTPLTYNFDLQRYEREEARNRNFRRALVVVVSLIVCGLFVVYIGEPLLLEGKRNAVPEGVPVNITTADHEVFCGLTTQDSGYVTLPNKVDDHYFYWYFESRSQPSTDPLVLWLTGGPGCSSMMALLTENGPCHVLPDLSTQLNPYSWTNESSMVWLDQPTTVGFTYGDERDADNSEDNVGENIYYFLQGFFEKHPELAGRDFYITGESYGGHYVPAAAHYVWQKNKVNIGTPKYINLKGIAIGNGLTQASIQFPHSIDMAIHNAYNISLVDVTELDKMKTAVPVCMSLLQQCPQNRTACFDGSDFCMEKLFVPLLSANRNPYDIRMPCTRMDDPTKCYDMSYVSKYLDAPNVRKSLGVDSKRVGAWQECNMEVNMAFGMTGDMVKPFNTFVADLLNDDLRVLIYAGDADLMCNWYGNQAWTLALDWKGKDGFNAAPETAYITADGTNGGILRSFSNQFTFLRVFNSGHMVPQDQPAVALDMLNKFLNNQAFFNTCLSTFRSTSLISENMAAKVTFKVTLTSDPKLPYRVVNVPEQAPLTAVLKYVAEEFHVPAATSAIITNDGIGINPLQSAGNVFLKHGSELRLIPRDRVGGC</sequence>
<keyword evidence="8 10" id="KW-0378">Hydrolase</keyword>
<dbReference type="Pfam" id="PF03671">
    <property type="entry name" value="Ufm1"/>
    <property type="match status" value="1"/>
</dbReference>
<dbReference type="GO" id="GO:0006508">
    <property type="term" value="P:proteolysis"/>
    <property type="evidence" value="ECO:0007669"/>
    <property type="project" value="UniProtKB-KW"/>
</dbReference>
<evidence type="ECO:0000256" key="11">
    <source>
        <dbReference type="SAM" id="Phobius"/>
    </source>
</evidence>
<evidence type="ECO:0000313" key="13">
    <source>
        <dbReference type="Proteomes" id="UP001162029"/>
    </source>
</evidence>
<keyword evidence="11" id="KW-0812">Transmembrane</keyword>
<protein>
    <recommendedName>
        <fullName evidence="10">Carboxypeptidase</fullName>
        <ecNumber evidence="10">3.4.16.-</ecNumber>
    </recommendedName>
</protein>
<dbReference type="PRINTS" id="PR00724">
    <property type="entry name" value="CRBOXYPTASEC"/>
</dbReference>
<dbReference type="AlphaFoldDB" id="A0AAV0TJ29"/>
<keyword evidence="7" id="KW-0833">Ubl conjugation pathway</keyword>
<evidence type="ECO:0000256" key="2">
    <source>
        <dbReference type="ARBA" id="ARBA00010230"/>
    </source>
</evidence>
<dbReference type="InterPro" id="IPR018202">
    <property type="entry name" value="Ser_caboxypep_ser_AS"/>
</dbReference>
<evidence type="ECO:0000313" key="12">
    <source>
        <dbReference type="EMBL" id="CAI5722811.1"/>
    </source>
</evidence>
<dbReference type="EC" id="3.4.16.-" evidence="10"/>
<gene>
    <name evidence="12" type="ORF">PDE001_LOCUS2762</name>
</gene>